<dbReference type="EMBL" id="LXQA010440089">
    <property type="protein sequence ID" value="MCI51969.1"/>
    <property type="molecule type" value="Genomic_DNA"/>
</dbReference>
<accession>A0A392STH6</accession>
<dbReference type="Proteomes" id="UP000265520">
    <property type="component" value="Unassembled WGS sequence"/>
</dbReference>
<reference evidence="2 3" key="1">
    <citation type="journal article" date="2018" name="Front. Plant Sci.">
        <title>Red Clover (Trifolium pratense) and Zigzag Clover (T. medium) - A Picture of Genomic Similarities and Differences.</title>
        <authorList>
            <person name="Dluhosova J."/>
            <person name="Istvanek J."/>
            <person name="Nedelnik J."/>
            <person name="Repkova J."/>
        </authorList>
    </citation>
    <scope>NUCLEOTIDE SEQUENCE [LARGE SCALE GENOMIC DNA]</scope>
    <source>
        <strain evidence="3">cv. 10/8</strain>
        <tissue evidence="2">Leaf</tissue>
    </source>
</reference>
<evidence type="ECO:0000313" key="3">
    <source>
        <dbReference type="Proteomes" id="UP000265520"/>
    </source>
</evidence>
<feature type="non-terminal residue" evidence="2">
    <location>
        <position position="44"/>
    </location>
</feature>
<sequence length="44" mass="4920">MENPQYPNNPPSSTHQQQRGVSIPKPQSHHSDNNDPTTAELRAL</sequence>
<dbReference type="AlphaFoldDB" id="A0A392STH6"/>
<evidence type="ECO:0000256" key="1">
    <source>
        <dbReference type="SAM" id="MobiDB-lite"/>
    </source>
</evidence>
<name>A0A392STH6_9FABA</name>
<feature type="region of interest" description="Disordered" evidence="1">
    <location>
        <begin position="1"/>
        <end position="44"/>
    </location>
</feature>
<comment type="caution">
    <text evidence="2">The sequence shown here is derived from an EMBL/GenBank/DDBJ whole genome shotgun (WGS) entry which is preliminary data.</text>
</comment>
<feature type="compositionally biased region" description="Polar residues" evidence="1">
    <location>
        <begin position="11"/>
        <end position="20"/>
    </location>
</feature>
<keyword evidence="3" id="KW-1185">Reference proteome</keyword>
<proteinExistence type="predicted"/>
<organism evidence="2 3">
    <name type="scientific">Trifolium medium</name>
    <dbReference type="NCBI Taxonomy" id="97028"/>
    <lineage>
        <taxon>Eukaryota</taxon>
        <taxon>Viridiplantae</taxon>
        <taxon>Streptophyta</taxon>
        <taxon>Embryophyta</taxon>
        <taxon>Tracheophyta</taxon>
        <taxon>Spermatophyta</taxon>
        <taxon>Magnoliopsida</taxon>
        <taxon>eudicotyledons</taxon>
        <taxon>Gunneridae</taxon>
        <taxon>Pentapetalae</taxon>
        <taxon>rosids</taxon>
        <taxon>fabids</taxon>
        <taxon>Fabales</taxon>
        <taxon>Fabaceae</taxon>
        <taxon>Papilionoideae</taxon>
        <taxon>50 kb inversion clade</taxon>
        <taxon>NPAAA clade</taxon>
        <taxon>Hologalegina</taxon>
        <taxon>IRL clade</taxon>
        <taxon>Trifolieae</taxon>
        <taxon>Trifolium</taxon>
    </lineage>
</organism>
<protein>
    <submittedName>
        <fullName evidence="2">Uncharacterized protein</fullName>
    </submittedName>
</protein>
<evidence type="ECO:0000313" key="2">
    <source>
        <dbReference type="EMBL" id="MCI51969.1"/>
    </source>
</evidence>